<dbReference type="AlphaFoldDB" id="A0A1I7U1M4"/>
<dbReference type="InterPro" id="IPR038765">
    <property type="entry name" value="Papain-like_cys_pep_sf"/>
</dbReference>
<name>A0A1I7U1M4_9PELO</name>
<protein>
    <submittedName>
        <fullName evidence="3">ULP_PROTEASE domain-containing protein</fullName>
    </submittedName>
</protein>
<dbReference type="SUPFAM" id="SSF54001">
    <property type="entry name" value="Cysteine proteinases"/>
    <property type="match status" value="1"/>
</dbReference>
<feature type="compositionally biased region" description="Acidic residues" evidence="1">
    <location>
        <begin position="571"/>
        <end position="584"/>
    </location>
</feature>
<feature type="region of interest" description="Disordered" evidence="1">
    <location>
        <begin position="560"/>
        <end position="584"/>
    </location>
</feature>
<sequence length="938" mass="108121">MGTWRHESHSTLSLDTQLILDEIYLKNDGDVPQTKEVLLNMKVEERTRKSWVKGRKALEETVSDPLGSLVRKHKIETNSNYEGLVYKRAFPEELNKEIYEICFKSNYQTLQQEKVEELSMKYDLTTTQIRKKFDRIREKERMCADSTAPPSVPRKKRRNNKRKYEEDKNYKRHPARALSVSPPPVQRRLPVNLTPISRTLPIIPSRVSRSSSISTATPLTSVFPTNSQIIARTEPSTSSFPASSDPPTFPVNEKLSATAILTVSKQLDLADLMPRLNWDEDNHEEIVPVRVDESDDDSLPMETIPYFCPPSTSAEKDVPSILLSTDSLTDNEKVAQETSISFFEKRMQKYEGVELNEKMIDSIIKNSFVRHRETTQLHIKKAKSFKRWTRCHSVPVAVKREKDREIAMEEDFYEILPADRDMFSRNGNILVPFWQPPHLILGLVINPRGSLEESKSNLCRVLFFDPLQNFMTAAEKEHNDKFYAHVGILITTWLEKCGDDKGLVSSKKINFERIKNVPAQYKGDDRKLKTADFIEVVVWNIPDLALQIKEHRAVEWNIDLPEENGPVNDNESIDGEDEYADSEDEPTACTHYSELEDRLNFNNWERVASYQSLPQEEENIDVQTEDPGTIIQPPVLQIISLDEEEPELEEYEDVIEEDDEIQVLEVKMGSKPKLDFLKLRNEDKTSCFLNSALNMMYSCEQLRQVAMQVNVHEMPATNIGEIQLKLITSIFQGENSAASLRKTMREFKTEQQDAGSALDYLFQNIMKVEDFPSIEIVMAQHTECSGCGFRKDRAPRKYPFARIALSLEQTFEECWNEKLQPVSRNCTRCTSEASVSSQIKQTGQYLFVLVDQKDPEVFAQFRNFDRTARIRMAECLWETIAYTQFLSYGKKMATINRGCVTNINDGCVSMITMPRTRMRLCQAILLSKLLFSEKFKRS</sequence>
<feature type="region of interest" description="Disordered" evidence="1">
    <location>
        <begin position="139"/>
        <end position="186"/>
    </location>
</feature>
<accession>A0A1I7U1M4</accession>
<organism evidence="2 3">
    <name type="scientific">Caenorhabditis tropicalis</name>
    <dbReference type="NCBI Taxonomy" id="1561998"/>
    <lineage>
        <taxon>Eukaryota</taxon>
        <taxon>Metazoa</taxon>
        <taxon>Ecdysozoa</taxon>
        <taxon>Nematoda</taxon>
        <taxon>Chromadorea</taxon>
        <taxon>Rhabditida</taxon>
        <taxon>Rhabditina</taxon>
        <taxon>Rhabditomorpha</taxon>
        <taxon>Rhabditoidea</taxon>
        <taxon>Rhabditidae</taxon>
        <taxon>Peloderinae</taxon>
        <taxon>Caenorhabditis</taxon>
    </lineage>
</organism>
<dbReference type="Proteomes" id="UP000095282">
    <property type="component" value="Unplaced"/>
</dbReference>
<keyword evidence="2" id="KW-1185">Reference proteome</keyword>
<reference evidence="3" key="1">
    <citation type="submission" date="2016-11" db="UniProtKB">
        <authorList>
            <consortium name="WormBaseParasite"/>
        </authorList>
    </citation>
    <scope>IDENTIFICATION</scope>
</reference>
<dbReference type="WBParaSite" id="Csp11.Scaffold629.g13941.t2">
    <property type="protein sequence ID" value="Csp11.Scaffold629.g13941.t2"/>
    <property type="gene ID" value="Csp11.Scaffold629.g13941"/>
</dbReference>
<dbReference type="eggNOG" id="ENOG502TKF6">
    <property type="taxonomic scope" value="Eukaryota"/>
</dbReference>
<dbReference type="Gene3D" id="3.90.70.10">
    <property type="entry name" value="Cysteine proteinases"/>
    <property type="match status" value="1"/>
</dbReference>
<dbReference type="STRING" id="1561998.A0A1I7U1M4"/>
<evidence type="ECO:0000256" key="1">
    <source>
        <dbReference type="SAM" id="MobiDB-lite"/>
    </source>
</evidence>
<proteinExistence type="predicted"/>
<evidence type="ECO:0000313" key="2">
    <source>
        <dbReference type="Proteomes" id="UP000095282"/>
    </source>
</evidence>
<evidence type="ECO:0000313" key="3">
    <source>
        <dbReference type="WBParaSite" id="Csp11.Scaffold629.g13941.t2"/>
    </source>
</evidence>